<dbReference type="Proteomes" id="UP000241474">
    <property type="component" value="Segment"/>
</dbReference>
<dbReference type="InterPro" id="IPR053710">
    <property type="entry name" value="Arylamine_NAT_domain_sf"/>
</dbReference>
<dbReference type="Pfam" id="PF00797">
    <property type="entry name" value="Acetyltransf_2"/>
    <property type="match status" value="1"/>
</dbReference>
<organism evidence="2 3">
    <name type="scientific">Acanthamoeba polyphaga mimivirus</name>
    <name type="common">APMV</name>
    <dbReference type="NCBI Taxonomy" id="212035"/>
    <lineage>
        <taxon>Viruses</taxon>
        <taxon>Varidnaviria</taxon>
        <taxon>Bamfordvirae</taxon>
        <taxon>Nucleocytoviricota</taxon>
        <taxon>Megaviricetes</taxon>
        <taxon>Imitervirales</taxon>
        <taxon>Mimiviridae</taxon>
        <taxon>Megamimivirinae</taxon>
        <taxon>Mimivirus</taxon>
        <taxon>Mimivirus bradfordmassiliense</taxon>
    </lineage>
</organism>
<reference evidence="2 3" key="1">
    <citation type="submission" date="2014-10" db="EMBL/GenBank/DDBJ databases">
        <title>Pan-genome analysis of Brazilian lineage A amoebal mimiviruses.</title>
        <authorList>
            <person name="Assis F.L."/>
            <person name="Abrahao J.S."/>
            <person name="Kroon E.G."/>
            <person name="Dornas F.P."/>
            <person name="Andrade K.R."/>
            <person name="Borato P.V.M."/>
            <person name="Pilotto M.R."/>
            <person name="Benamar S."/>
            <person name="LaScola B."/>
            <person name="Colson P."/>
        </authorList>
    </citation>
    <scope>NUCLEOTIDE SEQUENCE [LARGE SCALE GENOMIC DNA]</scope>
    <source>
        <strain evidence="2 3">Oyster</strain>
    </source>
</reference>
<sequence length="216" mass="25592">MSNLSSLKKLMVGFLSRHNFSNRDYFSGTTYLRKFDHDTIIDKVYTTKYGICMELNYVFHIILTNHHIPNYLVKCHKKKSNGEFYDLWHLAVIVELDDSKYFIDVGFGEHFIEPVELNHNSVTGNIKVTFNQLENTNIFTYDISTNNMNNSVLILRVTDKPLNNIKHIESNYQNFFRSKPEDFPLCRVLFERKFDAKTNQYMPLVPDYQYIKKANY</sequence>
<evidence type="ECO:0000313" key="3">
    <source>
        <dbReference type="Proteomes" id="UP000241474"/>
    </source>
</evidence>
<dbReference type="GO" id="GO:0016407">
    <property type="term" value="F:acetyltransferase activity"/>
    <property type="evidence" value="ECO:0007669"/>
    <property type="project" value="InterPro"/>
</dbReference>
<evidence type="ECO:0000313" key="2">
    <source>
        <dbReference type="EMBL" id="AKI78910.1"/>
    </source>
</evidence>
<accession>A0A0G2XZZ5</accession>
<name>A0A0G2XZZ5_MIMIV</name>
<dbReference type="Gene3D" id="3.30.2140.20">
    <property type="match status" value="1"/>
</dbReference>
<dbReference type="PANTHER" id="PTHR11786">
    <property type="entry name" value="N-HYDROXYARYLAMINE O-ACETYLTRANSFERASE"/>
    <property type="match status" value="1"/>
</dbReference>
<comment type="similarity">
    <text evidence="1">Belongs to the arylamine N-acetyltransferase family.</text>
</comment>
<dbReference type="SUPFAM" id="SSF54001">
    <property type="entry name" value="Cysteine proteinases"/>
    <property type="match status" value="1"/>
</dbReference>
<dbReference type="InterPro" id="IPR038765">
    <property type="entry name" value="Papain-like_cys_pep_sf"/>
</dbReference>
<organismHost>
    <name type="scientific">Acanthamoeba polyphaga</name>
    <name type="common">Amoeba</name>
    <dbReference type="NCBI Taxonomy" id="5757"/>
</organismHost>
<dbReference type="PANTHER" id="PTHR11786:SF0">
    <property type="entry name" value="ARYLAMINE N-ACETYLTRANSFERASE 4-RELATED"/>
    <property type="match status" value="1"/>
</dbReference>
<protein>
    <submittedName>
        <fullName evidence="2">N-acetyltransferase</fullName>
    </submittedName>
</protein>
<evidence type="ECO:0000256" key="1">
    <source>
        <dbReference type="ARBA" id="ARBA00006547"/>
    </source>
</evidence>
<keyword evidence="2" id="KW-0808">Transferase</keyword>
<dbReference type="EMBL" id="KM982401">
    <property type="protein sequence ID" value="AKI78910.1"/>
    <property type="molecule type" value="Genomic_DNA"/>
</dbReference>
<dbReference type="InterPro" id="IPR001447">
    <property type="entry name" value="Arylamine_N-AcTrfase"/>
</dbReference>
<proteinExistence type="inferred from homology"/>